<dbReference type="Proteomes" id="UP000284403">
    <property type="component" value="Unassembled WGS sequence"/>
</dbReference>
<dbReference type="AlphaFoldDB" id="A0A3R7MM35"/>
<comment type="caution">
    <text evidence="2">The sequence shown here is derived from an EMBL/GenBank/DDBJ whole genome shotgun (WGS) entry which is preliminary data.</text>
</comment>
<evidence type="ECO:0000313" key="2">
    <source>
        <dbReference type="EMBL" id="RNF08310.1"/>
    </source>
</evidence>
<dbReference type="EMBL" id="MKKU01000540">
    <property type="protein sequence ID" value="RNF08310.1"/>
    <property type="molecule type" value="Genomic_DNA"/>
</dbReference>
<feature type="region of interest" description="Disordered" evidence="1">
    <location>
        <begin position="83"/>
        <end position="109"/>
    </location>
</feature>
<accession>A0A3R7MM35</accession>
<organism evidence="2 3">
    <name type="scientific">Trypanosoma conorhini</name>
    <dbReference type="NCBI Taxonomy" id="83891"/>
    <lineage>
        <taxon>Eukaryota</taxon>
        <taxon>Discoba</taxon>
        <taxon>Euglenozoa</taxon>
        <taxon>Kinetoplastea</taxon>
        <taxon>Metakinetoplastina</taxon>
        <taxon>Trypanosomatida</taxon>
        <taxon>Trypanosomatidae</taxon>
        <taxon>Trypanosoma</taxon>
    </lineage>
</organism>
<proteinExistence type="predicted"/>
<name>A0A3R7MM35_9TRYP</name>
<evidence type="ECO:0000256" key="1">
    <source>
        <dbReference type="SAM" id="MobiDB-lite"/>
    </source>
</evidence>
<keyword evidence="3" id="KW-1185">Reference proteome</keyword>
<sequence length="109" mass="12667">MKKRKKAHAWTLSKTFVRLRLALEPRFPGHPLATHCGLREHNRPIHIPPLLRCGLSPSRHPQSPLPHVRTVPHNGVLQGTEMRGRYIRNHPPARLVARSPPPRYERDRR</sequence>
<protein>
    <submittedName>
        <fullName evidence="2">Uncharacterized protein</fullName>
    </submittedName>
</protein>
<reference evidence="2 3" key="1">
    <citation type="journal article" date="2018" name="BMC Genomics">
        <title>Genomic comparison of Trypanosoma conorhini and Trypanosoma rangeli to Trypanosoma cruzi strains of high and low virulence.</title>
        <authorList>
            <person name="Bradwell K.R."/>
            <person name="Koparde V.N."/>
            <person name="Matveyev A.V."/>
            <person name="Serrano M.G."/>
            <person name="Alves J.M."/>
            <person name="Parikh H."/>
            <person name="Huang B."/>
            <person name="Lee V."/>
            <person name="Espinosa-Alvarez O."/>
            <person name="Ortiz P.A."/>
            <person name="Costa-Martins A.G."/>
            <person name="Teixeira M.M."/>
            <person name="Buck G.A."/>
        </authorList>
    </citation>
    <scope>NUCLEOTIDE SEQUENCE [LARGE SCALE GENOMIC DNA]</scope>
    <source>
        <strain evidence="2 3">025E</strain>
    </source>
</reference>
<dbReference type="RefSeq" id="XP_029225825.1">
    <property type="nucleotide sequence ID" value="XM_029374060.1"/>
</dbReference>
<gene>
    <name evidence="2" type="ORF">Tco025E_07193</name>
</gene>
<evidence type="ECO:0000313" key="3">
    <source>
        <dbReference type="Proteomes" id="UP000284403"/>
    </source>
</evidence>
<dbReference type="GeneID" id="40320804"/>